<dbReference type="Proteomes" id="UP000253303">
    <property type="component" value="Unassembled WGS sequence"/>
</dbReference>
<proteinExistence type="predicted"/>
<dbReference type="SUPFAM" id="SSF47413">
    <property type="entry name" value="lambda repressor-like DNA-binding domains"/>
    <property type="match status" value="1"/>
</dbReference>
<reference evidence="3 4" key="1">
    <citation type="submission" date="2018-06" db="EMBL/GenBank/DDBJ databases">
        <title>Sphaerisporangium craniellae sp. nov., isolated from a marine sponge in the South China Sea.</title>
        <authorList>
            <person name="Li L."/>
        </authorList>
    </citation>
    <scope>NUCLEOTIDE SEQUENCE [LARGE SCALE GENOMIC DNA]</scope>
    <source>
        <strain evidence="3 4">LHW63015</strain>
    </source>
</reference>
<name>A0A366LUF1_9ACTN</name>
<gene>
    <name evidence="3" type="ORF">DP939_28165</name>
</gene>
<comment type="caution">
    <text evidence="3">The sequence shown here is derived from an EMBL/GenBank/DDBJ whole genome shotgun (WGS) entry which is preliminary data.</text>
</comment>
<evidence type="ECO:0000259" key="2">
    <source>
        <dbReference type="PROSITE" id="PS50943"/>
    </source>
</evidence>
<dbReference type="SUPFAM" id="SSF48452">
    <property type="entry name" value="TPR-like"/>
    <property type="match status" value="1"/>
</dbReference>
<dbReference type="InterPro" id="IPR001387">
    <property type="entry name" value="Cro/C1-type_HTH"/>
</dbReference>
<dbReference type="PROSITE" id="PS50943">
    <property type="entry name" value="HTH_CROC1"/>
    <property type="match status" value="1"/>
</dbReference>
<dbReference type="PANTHER" id="PTHR46797">
    <property type="entry name" value="HTH-TYPE TRANSCRIPTIONAL REGULATOR"/>
    <property type="match status" value="1"/>
</dbReference>
<dbReference type="OrthoDB" id="3504495at2"/>
<dbReference type="SMART" id="SM00530">
    <property type="entry name" value="HTH_XRE"/>
    <property type="match status" value="1"/>
</dbReference>
<evidence type="ECO:0000313" key="4">
    <source>
        <dbReference type="Proteomes" id="UP000253303"/>
    </source>
</evidence>
<dbReference type="GO" id="GO:0005829">
    <property type="term" value="C:cytosol"/>
    <property type="evidence" value="ECO:0007669"/>
    <property type="project" value="TreeGrafter"/>
</dbReference>
<feature type="domain" description="HTH cro/C1-type" evidence="2">
    <location>
        <begin position="21"/>
        <end position="76"/>
    </location>
</feature>
<protein>
    <submittedName>
        <fullName evidence="3">Transcriptional regulator</fullName>
    </submittedName>
</protein>
<dbReference type="CDD" id="cd00093">
    <property type="entry name" value="HTH_XRE"/>
    <property type="match status" value="1"/>
</dbReference>
<keyword evidence="4" id="KW-1185">Reference proteome</keyword>
<accession>A0A366LUF1</accession>
<sequence>MTSDASSQANTEYQRALGRRIAQERKRRGLSQVELAQLVDRSVAWISQVERGVRKVDRMSVLEKVAEVLDLPLAELAAEAPVVAATTEEAPGTAGLRLLLSGAHSLQAMLHSAPAPHASQLAPKVDRAWELTHASRYVELTNLLRGLIPTLESGVRSASAKQQADLYRLLATAYQACSASLAKLGEPEAAWIAGDRAINAAERAGDPFMMAAGAFRLGFVFLGARHFEQAEEIARTAADALWFMAGEGKPEAMSLWGGLTLQRAVAASRLNQGDAAYRHLAGARDMAARLGEGRNDYNTEFGPANVVLHEVAVAVELGDAGHALRVGTTVDVSGLSVERRARLRIDLARAHAQRRQVEAATAALLEAEEIAPEQVRNHRLVRQVTSDLLTMQDPVPADLRALADRVGA</sequence>
<dbReference type="Pfam" id="PF13560">
    <property type="entry name" value="HTH_31"/>
    <property type="match status" value="1"/>
</dbReference>
<dbReference type="EMBL" id="QMEY01000014">
    <property type="protein sequence ID" value="RBQ16934.1"/>
    <property type="molecule type" value="Genomic_DNA"/>
</dbReference>
<dbReference type="GO" id="GO:0003677">
    <property type="term" value="F:DNA binding"/>
    <property type="evidence" value="ECO:0007669"/>
    <property type="project" value="UniProtKB-KW"/>
</dbReference>
<keyword evidence="1" id="KW-0238">DNA-binding</keyword>
<organism evidence="3 4">
    <name type="scientific">Spongiactinospora rosea</name>
    <dbReference type="NCBI Taxonomy" id="2248750"/>
    <lineage>
        <taxon>Bacteria</taxon>
        <taxon>Bacillati</taxon>
        <taxon>Actinomycetota</taxon>
        <taxon>Actinomycetes</taxon>
        <taxon>Streptosporangiales</taxon>
        <taxon>Streptosporangiaceae</taxon>
        <taxon>Spongiactinospora</taxon>
    </lineage>
</organism>
<dbReference type="GO" id="GO:0003700">
    <property type="term" value="F:DNA-binding transcription factor activity"/>
    <property type="evidence" value="ECO:0007669"/>
    <property type="project" value="TreeGrafter"/>
</dbReference>
<evidence type="ECO:0000313" key="3">
    <source>
        <dbReference type="EMBL" id="RBQ16934.1"/>
    </source>
</evidence>
<dbReference type="InterPro" id="IPR010982">
    <property type="entry name" value="Lambda_DNA-bd_dom_sf"/>
</dbReference>
<dbReference type="InterPro" id="IPR011990">
    <property type="entry name" value="TPR-like_helical_dom_sf"/>
</dbReference>
<dbReference type="AlphaFoldDB" id="A0A366LUF1"/>
<dbReference type="InterPro" id="IPR050807">
    <property type="entry name" value="TransReg_Diox_bact_type"/>
</dbReference>
<dbReference type="Gene3D" id="1.10.260.40">
    <property type="entry name" value="lambda repressor-like DNA-binding domains"/>
    <property type="match status" value="1"/>
</dbReference>
<dbReference type="PANTHER" id="PTHR46797:SF1">
    <property type="entry name" value="METHYLPHOSPHONATE SYNTHASE"/>
    <property type="match status" value="1"/>
</dbReference>
<dbReference type="RefSeq" id="WP_113983796.1">
    <property type="nucleotide sequence ID" value="NZ_QMEY01000014.1"/>
</dbReference>
<evidence type="ECO:0000256" key="1">
    <source>
        <dbReference type="ARBA" id="ARBA00023125"/>
    </source>
</evidence>